<dbReference type="Gene3D" id="1.10.10.10">
    <property type="entry name" value="Winged helix-like DNA-binding domain superfamily/Winged helix DNA-binding domain"/>
    <property type="match status" value="1"/>
</dbReference>
<dbReference type="Pfam" id="PF01037">
    <property type="entry name" value="AsnC_trans_reg"/>
    <property type="match status" value="1"/>
</dbReference>
<evidence type="ECO:0000256" key="3">
    <source>
        <dbReference type="ARBA" id="ARBA00023163"/>
    </source>
</evidence>
<dbReference type="InterPro" id="IPR011008">
    <property type="entry name" value="Dimeric_a/b-barrel"/>
</dbReference>
<organism evidence="6 7">
    <name type="scientific">Caldisphaera lagunensis (strain DSM 15908 / JCM 11604 / ANMR 0165 / IC-154)</name>
    <dbReference type="NCBI Taxonomy" id="1056495"/>
    <lineage>
        <taxon>Archaea</taxon>
        <taxon>Thermoproteota</taxon>
        <taxon>Thermoprotei</taxon>
        <taxon>Acidilobales</taxon>
        <taxon>Caldisphaeraceae</taxon>
        <taxon>Caldisphaera</taxon>
    </lineage>
</organism>
<evidence type="ECO:0000256" key="4">
    <source>
        <dbReference type="ARBA" id="ARBA00029440"/>
    </source>
</evidence>
<keyword evidence="7" id="KW-1185">Reference proteome</keyword>
<dbReference type="GO" id="GO:0043200">
    <property type="term" value="P:response to amino acid"/>
    <property type="evidence" value="ECO:0007669"/>
    <property type="project" value="TreeGrafter"/>
</dbReference>
<dbReference type="GeneID" id="14211916"/>
<dbReference type="HOGENOM" id="CLU_091233_5_1_2"/>
<dbReference type="InterPro" id="IPR036390">
    <property type="entry name" value="WH_DNA-bd_sf"/>
</dbReference>
<evidence type="ECO:0000256" key="2">
    <source>
        <dbReference type="ARBA" id="ARBA00023125"/>
    </source>
</evidence>
<evidence type="ECO:0000313" key="6">
    <source>
        <dbReference type="EMBL" id="AFZ70407.1"/>
    </source>
</evidence>
<evidence type="ECO:0000259" key="5">
    <source>
        <dbReference type="PROSITE" id="PS50956"/>
    </source>
</evidence>
<dbReference type="PRINTS" id="PR00033">
    <property type="entry name" value="HTHASNC"/>
</dbReference>
<proteinExistence type="predicted"/>
<keyword evidence="1" id="KW-0805">Transcription regulation</keyword>
<name>L0AB88_CALLD</name>
<dbReference type="Proteomes" id="UP000010469">
    <property type="component" value="Chromosome"/>
</dbReference>
<dbReference type="InParanoid" id="L0AB88"/>
<gene>
    <name evidence="6" type="ordered locus">Calag_0656</name>
</gene>
<dbReference type="PANTHER" id="PTHR30154">
    <property type="entry name" value="LEUCINE-RESPONSIVE REGULATORY PROTEIN"/>
    <property type="match status" value="1"/>
</dbReference>
<dbReference type="EMBL" id="CP003378">
    <property type="protein sequence ID" value="AFZ70407.1"/>
    <property type="molecule type" value="Genomic_DNA"/>
</dbReference>
<reference evidence="7" key="1">
    <citation type="submission" date="2012-03" db="EMBL/GenBank/DDBJ databases">
        <title>Complete genome of Caldisphaera lagunensis DSM 15908.</title>
        <authorList>
            <person name="Lucas S."/>
            <person name="Copeland A."/>
            <person name="Lapidus A."/>
            <person name="Glavina del Rio T."/>
            <person name="Dalin E."/>
            <person name="Tice H."/>
            <person name="Bruce D."/>
            <person name="Goodwin L."/>
            <person name="Pitluck S."/>
            <person name="Peters L."/>
            <person name="Mikhailova N."/>
            <person name="Teshima H."/>
            <person name="Kyrpides N."/>
            <person name="Mavromatis K."/>
            <person name="Ivanova N."/>
            <person name="Brettin T."/>
            <person name="Detter J.C."/>
            <person name="Han C."/>
            <person name="Larimer F."/>
            <person name="Land M."/>
            <person name="Hauser L."/>
            <person name="Markowitz V."/>
            <person name="Cheng J.-F."/>
            <person name="Hugenholtz P."/>
            <person name="Woyke T."/>
            <person name="Wu D."/>
            <person name="Spring S."/>
            <person name="Schroeder M."/>
            <person name="Brambilla E."/>
            <person name="Klenk H.-P."/>
            <person name="Eisen J.A."/>
        </authorList>
    </citation>
    <scope>NUCLEOTIDE SEQUENCE [LARGE SCALE GENOMIC DNA]</scope>
    <source>
        <strain evidence="7">DSM 15908 / JCM 11604 / IC-154</strain>
    </source>
</reference>
<dbReference type="SUPFAM" id="SSF54909">
    <property type="entry name" value="Dimeric alpha+beta barrel"/>
    <property type="match status" value="1"/>
</dbReference>
<dbReference type="KEGG" id="clg:Calag_0656"/>
<dbReference type="eggNOG" id="arCOG01580">
    <property type="taxonomic scope" value="Archaea"/>
</dbReference>
<accession>L0AB88</accession>
<dbReference type="AlphaFoldDB" id="L0AB88"/>
<keyword evidence="3" id="KW-0804">Transcription</keyword>
<dbReference type="SUPFAM" id="SSF46785">
    <property type="entry name" value="Winged helix' DNA-binding domain"/>
    <property type="match status" value="1"/>
</dbReference>
<dbReference type="PANTHER" id="PTHR30154:SF34">
    <property type="entry name" value="TRANSCRIPTIONAL REGULATOR AZLB"/>
    <property type="match status" value="1"/>
</dbReference>
<dbReference type="STRING" id="1056495.Calag_0656"/>
<dbReference type="GO" id="GO:0043565">
    <property type="term" value="F:sequence-specific DNA binding"/>
    <property type="evidence" value="ECO:0007669"/>
    <property type="project" value="InterPro"/>
</dbReference>
<dbReference type="Gene3D" id="3.30.70.920">
    <property type="match status" value="1"/>
</dbReference>
<keyword evidence="2" id="KW-0238">DNA-binding</keyword>
<dbReference type="PROSITE" id="PS50956">
    <property type="entry name" value="HTH_ASNC_2"/>
    <property type="match status" value="1"/>
</dbReference>
<dbReference type="InterPro" id="IPR019887">
    <property type="entry name" value="Tscrpt_reg_AsnC/Lrp_C"/>
</dbReference>
<dbReference type="RefSeq" id="WP_015232305.1">
    <property type="nucleotide sequence ID" value="NC_019791.1"/>
</dbReference>
<dbReference type="OrthoDB" id="14763at2157"/>
<dbReference type="InterPro" id="IPR000485">
    <property type="entry name" value="AsnC-type_HTH_dom"/>
</dbReference>
<feature type="domain" description="HTH asnC-type" evidence="5">
    <location>
        <begin position="6"/>
        <end position="67"/>
    </location>
</feature>
<comment type="pathway">
    <text evidence="4">Amino-acid biosynthesis.</text>
</comment>
<dbReference type="InterPro" id="IPR036388">
    <property type="entry name" value="WH-like_DNA-bd_sf"/>
</dbReference>
<protein>
    <submittedName>
        <fullName evidence="6">Transcriptional regulator</fullName>
    </submittedName>
</protein>
<dbReference type="InterPro" id="IPR019888">
    <property type="entry name" value="Tscrpt_reg_AsnC-like"/>
</dbReference>
<dbReference type="Pfam" id="PF13404">
    <property type="entry name" value="HTH_AsnC-type"/>
    <property type="match status" value="1"/>
</dbReference>
<evidence type="ECO:0000313" key="7">
    <source>
        <dbReference type="Proteomes" id="UP000010469"/>
    </source>
</evidence>
<evidence type="ECO:0000256" key="1">
    <source>
        <dbReference type="ARBA" id="ARBA00023015"/>
    </source>
</evidence>
<dbReference type="SMART" id="SM00344">
    <property type="entry name" value="HTH_ASNC"/>
    <property type="match status" value="1"/>
</dbReference>
<dbReference type="GO" id="GO:0005829">
    <property type="term" value="C:cytosol"/>
    <property type="evidence" value="ECO:0007669"/>
    <property type="project" value="TreeGrafter"/>
</dbReference>
<sequence length="161" mass="18487">MKQKTIDDKDILIIKNLEKDSRKPWRQLANELNLSEATIYLRIKKLEENEIIKGFTVKVDPLKIGLAMTVFLLIKVRAENLIQVKKELVRLDYIVELHEITGSYQFLAKLYAPSQREASKAIEEIMKIEGIVEVNTLISLSSLKSEENVIDALGYWLNSKG</sequence>